<reference evidence="3" key="1">
    <citation type="submission" date="2025-08" db="UniProtKB">
        <authorList>
            <consortium name="RefSeq"/>
        </authorList>
    </citation>
    <scope>IDENTIFICATION</scope>
</reference>
<dbReference type="GO" id="GO:0007389">
    <property type="term" value="P:pattern specification process"/>
    <property type="evidence" value="ECO:0007669"/>
    <property type="project" value="TreeGrafter"/>
</dbReference>
<proteinExistence type="predicted"/>
<feature type="region of interest" description="Disordered" evidence="1">
    <location>
        <begin position="460"/>
        <end position="479"/>
    </location>
</feature>
<name>A0AAJ6YPF6_9HYME</name>
<dbReference type="GO" id="GO:0016477">
    <property type="term" value="P:cell migration"/>
    <property type="evidence" value="ECO:0007669"/>
    <property type="project" value="TreeGrafter"/>
</dbReference>
<dbReference type="RefSeq" id="XP_011501773.1">
    <property type="nucleotide sequence ID" value="XM_011503471.1"/>
</dbReference>
<dbReference type="PANTHER" id="PTHR12607:SF12">
    <property type="entry name" value="APC-LIKE, ISOFORM A-RELATED"/>
    <property type="match status" value="1"/>
</dbReference>
<feature type="compositionally biased region" description="Basic and acidic residues" evidence="1">
    <location>
        <begin position="460"/>
        <end position="470"/>
    </location>
</feature>
<dbReference type="GO" id="GO:0030877">
    <property type="term" value="C:beta-catenin destruction complex"/>
    <property type="evidence" value="ECO:0007669"/>
    <property type="project" value="TreeGrafter"/>
</dbReference>
<protein>
    <submittedName>
        <fullName evidence="3">Adenomatous polyposis coli protein-like</fullName>
    </submittedName>
</protein>
<keyword evidence="2" id="KW-1185">Reference proteome</keyword>
<evidence type="ECO:0000313" key="2">
    <source>
        <dbReference type="Proteomes" id="UP000695007"/>
    </source>
</evidence>
<dbReference type="GO" id="GO:0008013">
    <property type="term" value="F:beta-catenin binding"/>
    <property type="evidence" value="ECO:0007669"/>
    <property type="project" value="InterPro"/>
</dbReference>
<gene>
    <name evidence="3" type="primary">LOC105365336</name>
</gene>
<evidence type="ECO:0000256" key="1">
    <source>
        <dbReference type="SAM" id="MobiDB-lite"/>
    </source>
</evidence>
<dbReference type="Proteomes" id="UP000695007">
    <property type="component" value="Unplaced"/>
</dbReference>
<accession>A0AAJ6YPF6</accession>
<dbReference type="GO" id="GO:0001708">
    <property type="term" value="P:cell fate specification"/>
    <property type="evidence" value="ECO:0007669"/>
    <property type="project" value="TreeGrafter"/>
</dbReference>
<dbReference type="GO" id="GO:0007026">
    <property type="term" value="P:negative regulation of microtubule depolymerization"/>
    <property type="evidence" value="ECO:0007669"/>
    <property type="project" value="TreeGrafter"/>
</dbReference>
<dbReference type="GO" id="GO:0007399">
    <property type="term" value="P:nervous system development"/>
    <property type="evidence" value="ECO:0007669"/>
    <property type="project" value="TreeGrafter"/>
</dbReference>
<dbReference type="GeneID" id="105365336"/>
<evidence type="ECO:0000313" key="3">
    <source>
        <dbReference type="RefSeq" id="XP_011501773.1"/>
    </source>
</evidence>
<dbReference type="GO" id="GO:0005881">
    <property type="term" value="C:cytoplasmic microtubule"/>
    <property type="evidence" value="ECO:0007669"/>
    <property type="project" value="TreeGrafter"/>
</dbReference>
<dbReference type="InterPro" id="IPR026818">
    <property type="entry name" value="Apc_fam"/>
</dbReference>
<dbReference type="KEGG" id="csol:105365336"/>
<dbReference type="GO" id="GO:0008017">
    <property type="term" value="F:microtubule binding"/>
    <property type="evidence" value="ECO:0007669"/>
    <property type="project" value="TreeGrafter"/>
</dbReference>
<dbReference type="GO" id="GO:0090090">
    <property type="term" value="P:negative regulation of canonical Wnt signaling pathway"/>
    <property type="evidence" value="ECO:0007669"/>
    <property type="project" value="TreeGrafter"/>
</dbReference>
<dbReference type="AlphaFoldDB" id="A0AAJ6YPF6"/>
<organism evidence="2 3">
    <name type="scientific">Ceratosolen solmsi marchali</name>
    <dbReference type="NCBI Taxonomy" id="326594"/>
    <lineage>
        <taxon>Eukaryota</taxon>
        <taxon>Metazoa</taxon>
        <taxon>Ecdysozoa</taxon>
        <taxon>Arthropoda</taxon>
        <taxon>Hexapoda</taxon>
        <taxon>Insecta</taxon>
        <taxon>Pterygota</taxon>
        <taxon>Neoptera</taxon>
        <taxon>Endopterygota</taxon>
        <taxon>Hymenoptera</taxon>
        <taxon>Apocrita</taxon>
        <taxon>Proctotrupomorpha</taxon>
        <taxon>Chalcidoidea</taxon>
        <taxon>Agaonidae</taxon>
        <taxon>Agaoninae</taxon>
        <taxon>Ceratosolen</taxon>
    </lineage>
</organism>
<dbReference type="PANTHER" id="PTHR12607">
    <property type="entry name" value="ADENOMATOUS POLYPOSIS COLI PROTEIN FAMILY"/>
    <property type="match status" value="1"/>
</dbReference>
<sequence>MTAKVARHASKKASTSVNINNKLYFFSNFIEADYDQPTNYSLLYAEENSVIEEVSHIECLPVNSEQESTITTYTKETSHKTSLNFSTSTSTTDLPKLDNIKLYNIVQIEPKDCAIVNETTNCTEAKSEKLKEINQLKSYMEFGNKDKECGGADGEIYLPDDAEDFDDKCNEERLEKIINVTPSQSPVELCKDRDGKIVTFVEDRFSEQTPLMFSRCSSLGSLSGCDQQSLHDDRSSVVSDFSRGASEVVSPSELPDSPAQLVFSSVQQKDKKLGRKKIQQRDKIQSSEMCSFQQEISKRSIFEDDLAIFKEESTPVKFQSVTASSLSSLTIDDDEDVDERDQDEEKILDEYIRKGIAKVTRQHIDNVSSFNLPTNDTYDSNISEGERQCQSDCKSNNSLELFDENSDLTAEEEKLLDECIRRGIAKVTRQNINDVTSLSLRSNLPRISTLSNCEKNEKLEKQQLKHEQPQKRTAICQTE</sequence>
<dbReference type="GO" id="GO:0016342">
    <property type="term" value="C:catenin complex"/>
    <property type="evidence" value="ECO:0007669"/>
    <property type="project" value="TreeGrafter"/>
</dbReference>